<sequence>MAALLIYGISLLAIALLIIIGEILAISRMINLLKSRINRINTENNLRDSGNPYRYANAILIFYTLVFLGSFLYIAIKLIENLKESILIVIIFDIVLIIFGVPIYLSYAILKKTYSARR</sequence>
<evidence type="ECO:0000313" key="3">
    <source>
        <dbReference type="Proteomes" id="UP000197679"/>
    </source>
</evidence>
<feature type="transmembrane region" description="Helical" evidence="1">
    <location>
        <begin position="86"/>
        <end position="110"/>
    </location>
</feature>
<proteinExistence type="predicted"/>
<keyword evidence="3" id="KW-1185">Reference proteome</keyword>
<gene>
    <name evidence="2" type="ORF">Mia14_0515</name>
</gene>
<dbReference type="EMBL" id="CP019964">
    <property type="protein sequence ID" value="ASI13828.1"/>
    <property type="molecule type" value="Genomic_DNA"/>
</dbReference>
<evidence type="ECO:0000256" key="1">
    <source>
        <dbReference type="SAM" id="Phobius"/>
    </source>
</evidence>
<reference evidence="2 3" key="1">
    <citation type="journal article" date="2017" name="Nat. Commun.">
        <title>'ARMAN' archaea depend on association with euryarchaeal host in culture and in situ.</title>
        <authorList>
            <person name="Golyshina O."/>
            <person name="Toshchakov S."/>
            <person name="Makarova K."/>
            <person name="Gavrilov S."/>
            <person name="Korzhenkov A."/>
            <person name="La Cono V."/>
            <person name="Arcadi E."/>
            <person name="Nechitaylo T."/>
            <person name="Ferrer M."/>
            <person name="Kublanov I."/>
            <person name="Wolf Y."/>
            <person name="Yakimov M."/>
            <person name="Golyshin P."/>
            <person name="Slesarev A."/>
            <person name="Kozyavkin S."/>
        </authorList>
    </citation>
    <scope>NUCLEOTIDE SEQUENCE [LARGE SCALE GENOMIC DNA]</scope>
    <source>
        <strain evidence="2 3">Mia14</strain>
    </source>
</reference>
<dbReference type="AlphaFoldDB" id="A0A218NMX0"/>
<keyword evidence="1" id="KW-0812">Transmembrane</keyword>
<feature type="transmembrane region" description="Helical" evidence="1">
    <location>
        <begin position="6"/>
        <end position="26"/>
    </location>
</feature>
<feature type="transmembrane region" description="Helical" evidence="1">
    <location>
        <begin position="55"/>
        <end position="74"/>
    </location>
</feature>
<dbReference type="KEGG" id="marh:Mia14_0515"/>
<protein>
    <submittedName>
        <fullName evidence="2">Multipass membrane protein</fullName>
    </submittedName>
</protein>
<dbReference type="RefSeq" id="WP_088820078.1">
    <property type="nucleotide sequence ID" value="NZ_CP019964.1"/>
</dbReference>
<keyword evidence="1" id="KW-1133">Transmembrane helix</keyword>
<accession>A0A218NMX0</accession>
<evidence type="ECO:0000313" key="2">
    <source>
        <dbReference type="EMBL" id="ASI13828.1"/>
    </source>
</evidence>
<dbReference type="Proteomes" id="UP000197679">
    <property type="component" value="Chromosome"/>
</dbReference>
<name>A0A218NMX0_9ARCH</name>
<organism evidence="2 3">
    <name type="scientific">Candidatus Mancarchaeum acidiphilum</name>
    <dbReference type="NCBI Taxonomy" id="1920749"/>
    <lineage>
        <taxon>Archaea</taxon>
        <taxon>Candidatus Micrarchaeota</taxon>
        <taxon>Candidatus Mancarchaeum</taxon>
    </lineage>
</organism>
<keyword evidence="1" id="KW-0472">Membrane</keyword>
<dbReference type="GeneID" id="33314072"/>